<dbReference type="AlphaFoldDB" id="A0A5C4N5H1"/>
<dbReference type="Proteomes" id="UP000306740">
    <property type="component" value="Unassembled WGS sequence"/>
</dbReference>
<organism evidence="3 4">
    <name type="scientific">Mumia zhuanghuii</name>
    <dbReference type="NCBI Taxonomy" id="2585211"/>
    <lineage>
        <taxon>Bacteria</taxon>
        <taxon>Bacillati</taxon>
        <taxon>Actinomycetota</taxon>
        <taxon>Actinomycetes</taxon>
        <taxon>Propionibacteriales</taxon>
        <taxon>Nocardioidaceae</taxon>
        <taxon>Mumia</taxon>
    </lineage>
</organism>
<feature type="transmembrane region" description="Helical" evidence="1">
    <location>
        <begin position="74"/>
        <end position="93"/>
    </location>
</feature>
<evidence type="ECO:0000256" key="1">
    <source>
        <dbReference type="SAM" id="Phobius"/>
    </source>
</evidence>
<protein>
    <recommendedName>
        <fullName evidence="5">Integral membrane protein</fullName>
    </recommendedName>
</protein>
<reference evidence="3 4" key="1">
    <citation type="submission" date="2019-05" db="EMBL/GenBank/DDBJ databases">
        <title>Mumia sp. nov., isolated from the intestinal contents of plateau pika (Ochotona curzoniae) in the Qinghai-Tibet plateau of China.</title>
        <authorList>
            <person name="Tian Z."/>
        </authorList>
    </citation>
    <scope>NUCLEOTIDE SEQUENCE [LARGE SCALE GENOMIC DNA]</scope>
    <source>
        <strain evidence="4">527</strain>
        <strain evidence="3">Z527</strain>
    </source>
</reference>
<evidence type="ECO:0000313" key="2">
    <source>
        <dbReference type="EMBL" id="TNC51758.1"/>
    </source>
</evidence>
<name>A0A5C4N5H1_9ACTN</name>
<dbReference type="EMBL" id="VDFR01000005">
    <property type="protein sequence ID" value="TNC51758.1"/>
    <property type="molecule type" value="Genomic_DNA"/>
</dbReference>
<keyword evidence="1" id="KW-0472">Membrane</keyword>
<dbReference type="RefSeq" id="WP_139104980.1">
    <property type="nucleotide sequence ID" value="NZ_VDFR01000004.1"/>
</dbReference>
<accession>A0A5C4N5H1</accession>
<comment type="caution">
    <text evidence="3">The sequence shown here is derived from an EMBL/GenBank/DDBJ whole genome shotgun (WGS) entry which is preliminary data.</text>
</comment>
<sequence>MLAAWIVVAVLAVLAVFQIALALGAPWGAFAWGGQTKVLPTSLRIGSACAVPLYAVIAVVVLDRAREIDVLSNGVATASAWVVFGFAALSVLVNAASRSKPERYTMTPLCVVFAVASFVVATS</sequence>
<proteinExistence type="predicted"/>
<evidence type="ECO:0008006" key="5">
    <source>
        <dbReference type="Google" id="ProtNLM"/>
    </source>
</evidence>
<feature type="transmembrane region" description="Helical" evidence="1">
    <location>
        <begin position="41"/>
        <end position="62"/>
    </location>
</feature>
<dbReference type="EMBL" id="VDFR01000004">
    <property type="protein sequence ID" value="TNC52130.1"/>
    <property type="molecule type" value="Genomic_DNA"/>
</dbReference>
<gene>
    <name evidence="3" type="ORF">FHE65_00705</name>
    <name evidence="2" type="ORF">FHE65_01225</name>
</gene>
<evidence type="ECO:0000313" key="3">
    <source>
        <dbReference type="EMBL" id="TNC52130.1"/>
    </source>
</evidence>
<keyword evidence="1" id="KW-1133">Transmembrane helix</keyword>
<evidence type="ECO:0000313" key="4">
    <source>
        <dbReference type="Proteomes" id="UP000306740"/>
    </source>
</evidence>
<keyword evidence="1" id="KW-0812">Transmembrane</keyword>
<feature type="transmembrane region" description="Helical" evidence="1">
    <location>
        <begin position="105"/>
        <end position="122"/>
    </location>
</feature>
<dbReference type="OrthoDB" id="1524823at2"/>